<gene>
    <name evidence="2" type="ORF">GCM10025864_41030</name>
</gene>
<comment type="caution">
    <text evidence="2">The sequence shown here is derived from an EMBL/GenBank/DDBJ whole genome shotgun (WGS) entry which is preliminary data.</text>
</comment>
<reference evidence="3" key="1">
    <citation type="journal article" date="2019" name="Int. J. Syst. Evol. Microbiol.">
        <title>The Global Catalogue of Microorganisms (GCM) 10K type strain sequencing project: providing services to taxonomists for standard genome sequencing and annotation.</title>
        <authorList>
            <consortium name="The Broad Institute Genomics Platform"/>
            <consortium name="The Broad Institute Genome Sequencing Center for Infectious Disease"/>
            <person name="Wu L."/>
            <person name="Ma J."/>
        </authorList>
    </citation>
    <scope>NUCLEOTIDE SEQUENCE [LARGE SCALE GENOMIC DNA]</scope>
    <source>
        <strain evidence="3">NBRC 106348</strain>
    </source>
</reference>
<name>A0ABQ6I9F6_9MICO</name>
<feature type="region of interest" description="Disordered" evidence="1">
    <location>
        <begin position="1"/>
        <end position="117"/>
    </location>
</feature>
<evidence type="ECO:0000313" key="2">
    <source>
        <dbReference type="EMBL" id="GMA26344.1"/>
    </source>
</evidence>
<feature type="compositionally biased region" description="Basic and acidic residues" evidence="1">
    <location>
        <begin position="49"/>
        <end position="64"/>
    </location>
</feature>
<dbReference type="Proteomes" id="UP001157091">
    <property type="component" value="Unassembled WGS sequence"/>
</dbReference>
<proteinExistence type="predicted"/>
<accession>A0ABQ6I9F6</accession>
<dbReference type="EMBL" id="BSUK01000001">
    <property type="protein sequence ID" value="GMA26344.1"/>
    <property type="molecule type" value="Genomic_DNA"/>
</dbReference>
<evidence type="ECO:0000256" key="1">
    <source>
        <dbReference type="SAM" id="MobiDB-lite"/>
    </source>
</evidence>
<feature type="compositionally biased region" description="Basic and acidic residues" evidence="1">
    <location>
        <begin position="1"/>
        <end position="12"/>
    </location>
</feature>
<protein>
    <submittedName>
        <fullName evidence="2">Uncharacterized protein</fullName>
    </submittedName>
</protein>
<sequence length="117" mass="11653">MHAEPEPVRTGHGDPGPVGVGVDRDADGGLHGVEVVALEAEDLGAVERVTGRDGVHGHPARGEGEDVPVAVVGERPPAERGDDGEPGVRTGGEDDGPDDESCGGGHRSSSVAGGVAR</sequence>
<organism evidence="2 3">
    <name type="scientific">Luteimicrobium album</name>
    <dbReference type="NCBI Taxonomy" id="1054550"/>
    <lineage>
        <taxon>Bacteria</taxon>
        <taxon>Bacillati</taxon>
        <taxon>Actinomycetota</taxon>
        <taxon>Actinomycetes</taxon>
        <taxon>Micrococcales</taxon>
        <taxon>Luteimicrobium</taxon>
    </lineage>
</organism>
<keyword evidence="3" id="KW-1185">Reference proteome</keyword>
<evidence type="ECO:0000313" key="3">
    <source>
        <dbReference type="Proteomes" id="UP001157091"/>
    </source>
</evidence>